<organism evidence="7 8">
    <name type="scientific">Candidatus Gottesmanbacteria bacterium RBG_16_38_7b</name>
    <dbReference type="NCBI Taxonomy" id="1798372"/>
    <lineage>
        <taxon>Bacteria</taxon>
        <taxon>Candidatus Gottesmaniibacteriota</taxon>
    </lineage>
</organism>
<dbReference type="GO" id="GO:0003735">
    <property type="term" value="F:structural constituent of ribosome"/>
    <property type="evidence" value="ECO:0007669"/>
    <property type="project" value="UniProtKB-UniRule"/>
</dbReference>
<dbReference type="Pfam" id="PF00366">
    <property type="entry name" value="Ribosomal_S17"/>
    <property type="match status" value="1"/>
</dbReference>
<dbReference type="Proteomes" id="UP000177396">
    <property type="component" value="Unassembled WGS sequence"/>
</dbReference>
<dbReference type="InterPro" id="IPR000266">
    <property type="entry name" value="Ribosomal_uS17"/>
</dbReference>
<dbReference type="HAMAP" id="MF_01345_B">
    <property type="entry name" value="Ribosomal_uS17_B"/>
    <property type="match status" value="1"/>
</dbReference>
<comment type="caution">
    <text evidence="7">The sequence shown here is derived from an EMBL/GenBank/DDBJ whole genome shotgun (WGS) entry which is preliminary data.</text>
</comment>
<keyword evidence="2 6" id="KW-0699">rRNA-binding</keyword>
<evidence type="ECO:0000256" key="3">
    <source>
        <dbReference type="ARBA" id="ARBA00022884"/>
    </source>
</evidence>
<dbReference type="SUPFAM" id="SSF50249">
    <property type="entry name" value="Nucleic acid-binding proteins"/>
    <property type="match status" value="1"/>
</dbReference>
<dbReference type="GO" id="GO:0006412">
    <property type="term" value="P:translation"/>
    <property type="evidence" value="ECO:0007669"/>
    <property type="project" value="UniProtKB-UniRule"/>
</dbReference>
<dbReference type="NCBIfam" id="TIGR03635">
    <property type="entry name" value="uS17_bact"/>
    <property type="match status" value="1"/>
</dbReference>
<reference evidence="7 8" key="1">
    <citation type="journal article" date="2016" name="Nat. Commun.">
        <title>Thousands of microbial genomes shed light on interconnected biogeochemical processes in an aquifer system.</title>
        <authorList>
            <person name="Anantharaman K."/>
            <person name="Brown C.T."/>
            <person name="Hug L.A."/>
            <person name="Sharon I."/>
            <person name="Castelle C.J."/>
            <person name="Probst A.J."/>
            <person name="Thomas B.C."/>
            <person name="Singh A."/>
            <person name="Wilkins M.J."/>
            <person name="Karaoz U."/>
            <person name="Brodie E.L."/>
            <person name="Williams K.H."/>
            <person name="Hubbard S.S."/>
            <person name="Banfield J.F."/>
        </authorList>
    </citation>
    <scope>NUCLEOTIDE SEQUENCE [LARGE SCALE GENOMIC DNA]</scope>
</reference>
<name>A0A1F5YFA7_9BACT</name>
<comment type="function">
    <text evidence="6">One of the primary rRNA binding proteins, it binds specifically to the 5'-end of 16S ribosomal RNA.</text>
</comment>
<dbReference type="InterPro" id="IPR019984">
    <property type="entry name" value="Ribosomal_uS17_bact/chlr"/>
</dbReference>
<dbReference type="CDD" id="cd00364">
    <property type="entry name" value="Ribosomal_uS17"/>
    <property type="match status" value="1"/>
</dbReference>
<keyword evidence="3 6" id="KW-0694">RNA-binding</keyword>
<accession>A0A1F5YFA7</accession>
<keyword evidence="5 6" id="KW-0687">Ribonucleoprotein</keyword>
<evidence type="ECO:0000313" key="8">
    <source>
        <dbReference type="Proteomes" id="UP000177396"/>
    </source>
</evidence>
<dbReference type="GO" id="GO:0022627">
    <property type="term" value="C:cytosolic small ribosomal subunit"/>
    <property type="evidence" value="ECO:0007669"/>
    <property type="project" value="UniProtKB-UniRule"/>
</dbReference>
<proteinExistence type="inferred from homology"/>
<dbReference type="Gene3D" id="2.40.50.140">
    <property type="entry name" value="Nucleic acid-binding proteins"/>
    <property type="match status" value="1"/>
</dbReference>
<dbReference type="PANTHER" id="PTHR10744">
    <property type="entry name" value="40S RIBOSOMAL PROTEIN S11 FAMILY MEMBER"/>
    <property type="match status" value="1"/>
</dbReference>
<evidence type="ECO:0000313" key="7">
    <source>
        <dbReference type="EMBL" id="OGF98855.1"/>
    </source>
</evidence>
<evidence type="ECO:0000256" key="2">
    <source>
        <dbReference type="ARBA" id="ARBA00022730"/>
    </source>
</evidence>
<evidence type="ECO:0000256" key="5">
    <source>
        <dbReference type="ARBA" id="ARBA00023274"/>
    </source>
</evidence>
<sequence>MKELTGKVLSIRMNKTVVVAVERQVKHPLYKKIIRRSKKYKVHNQNLTLKEGDLVKIVETIPISKDKHFKVIKKL</sequence>
<dbReference type="EMBL" id="MFJB01000081">
    <property type="protein sequence ID" value="OGF98855.1"/>
    <property type="molecule type" value="Genomic_DNA"/>
</dbReference>
<gene>
    <name evidence="6" type="primary">rpsQ</name>
    <name evidence="7" type="ORF">A2153_03845</name>
</gene>
<dbReference type="PANTHER" id="PTHR10744:SF1">
    <property type="entry name" value="SMALL RIBOSOMAL SUBUNIT PROTEIN US17M"/>
    <property type="match status" value="1"/>
</dbReference>
<evidence type="ECO:0000256" key="6">
    <source>
        <dbReference type="HAMAP-Rule" id="MF_01345"/>
    </source>
</evidence>
<evidence type="ECO:0000256" key="1">
    <source>
        <dbReference type="ARBA" id="ARBA00010254"/>
    </source>
</evidence>
<dbReference type="InterPro" id="IPR012340">
    <property type="entry name" value="NA-bd_OB-fold"/>
</dbReference>
<dbReference type="PRINTS" id="PR00973">
    <property type="entry name" value="RIBOSOMALS17"/>
</dbReference>
<dbReference type="AlphaFoldDB" id="A0A1F5YFA7"/>
<dbReference type="GO" id="GO:0019843">
    <property type="term" value="F:rRNA binding"/>
    <property type="evidence" value="ECO:0007669"/>
    <property type="project" value="UniProtKB-UniRule"/>
</dbReference>
<keyword evidence="4 6" id="KW-0689">Ribosomal protein</keyword>
<evidence type="ECO:0000256" key="4">
    <source>
        <dbReference type="ARBA" id="ARBA00022980"/>
    </source>
</evidence>
<dbReference type="NCBIfam" id="NF004123">
    <property type="entry name" value="PRK05610.1"/>
    <property type="match status" value="1"/>
</dbReference>
<comment type="similarity">
    <text evidence="1 6">Belongs to the universal ribosomal protein uS17 family.</text>
</comment>
<protein>
    <recommendedName>
        <fullName evidence="6">Small ribosomal subunit protein uS17</fullName>
    </recommendedName>
</protein>
<comment type="subunit">
    <text evidence="6">Part of the 30S ribosomal subunit.</text>
</comment>